<keyword evidence="1" id="KW-0677">Repeat</keyword>
<evidence type="ECO:0000256" key="3">
    <source>
        <dbReference type="PROSITE-ProRule" id="PRU00339"/>
    </source>
</evidence>
<organism evidence="5 6">
    <name type="scientific">Colletotrichum chrysophilum</name>
    <dbReference type="NCBI Taxonomy" id="1836956"/>
    <lineage>
        <taxon>Eukaryota</taxon>
        <taxon>Fungi</taxon>
        <taxon>Dikarya</taxon>
        <taxon>Ascomycota</taxon>
        <taxon>Pezizomycotina</taxon>
        <taxon>Sordariomycetes</taxon>
        <taxon>Hypocreomycetidae</taxon>
        <taxon>Glomerellales</taxon>
        <taxon>Glomerellaceae</taxon>
        <taxon>Colletotrichum</taxon>
        <taxon>Colletotrichum gloeosporioides species complex</taxon>
    </lineage>
</organism>
<evidence type="ECO:0000256" key="1">
    <source>
        <dbReference type="ARBA" id="ARBA00022737"/>
    </source>
</evidence>
<evidence type="ECO:0000313" key="6">
    <source>
        <dbReference type="Proteomes" id="UP001243330"/>
    </source>
</evidence>
<comment type="caution">
    <text evidence="5">The sequence shown here is derived from an EMBL/GenBank/DDBJ whole genome shotgun (WGS) entry which is preliminary data.</text>
</comment>
<feature type="region of interest" description="Disordered" evidence="4">
    <location>
        <begin position="1"/>
        <end position="22"/>
    </location>
</feature>
<feature type="repeat" description="TPR" evidence="3">
    <location>
        <begin position="10"/>
        <end position="43"/>
    </location>
</feature>
<dbReference type="EMBL" id="JAQOWY010000118">
    <property type="protein sequence ID" value="KAK1850486.1"/>
    <property type="molecule type" value="Genomic_DNA"/>
</dbReference>
<dbReference type="InterPro" id="IPR013105">
    <property type="entry name" value="TPR_2"/>
</dbReference>
<keyword evidence="2 3" id="KW-0802">TPR repeat</keyword>
<dbReference type="Proteomes" id="UP001243330">
    <property type="component" value="Unassembled WGS sequence"/>
</dbReference>
<dbReference type="AlphaFoldDB" id="A0AAD9EN17"/>
<dbReference type="Pfam" id="PF07719">
    <property type="entry name" value="TPR_2"/>
    <property type="match status" value="1"/>
</dbReference>
<accession>A0AAD9EN17</accession>
<dbReference type="InterPro" id="IPR019734">
    <property type="entry name" value="TPR_rpt"/>
</dbReference>
<feature type="compositionally biased region" description="Low complexity" evidence="4">
    <location>
        <begin position="1"/>
        <end position="11"/>
    </location>
</feature>
<proteinExistence type="predicted"/>
<dbReference type="PROSITE" id="PS50005">
    <property type="entry name" value="TPR"/>
    <property type="match status" value="1"/>
</dbReference>
<protein>
    <submittedName>
        <fullName evidence="5">Tetratricopeptide</fullName>
    </submittedName>
</protein>
<dbReference type="Gene3D" id="1.25.40.10">
    <property type="entry name" value="Tetratricopeptide repeat domain"/>
    <property type="match status" value="1"/>
</dbReference>
<evidence type="ECO:0000313" key="5">
    <source>
        <dbReference type="EMBL" id="KAK1850486.1"/>
    </source>
</evidence>
<sequence>MASASPPLESSAARERGNGFYRKGQFTEAEKAYREAAALAPEDPAPWSNISAIKFEQGDYTSCLQNLEKALSLSSSEAKDEPKKQKLYTRMAKLPNSLKASLEDLKGLRASVPNGDKLRTQTCDRVARHKASLQDIPEFYAVGHDFAEPLLQLDEPLWELLGPKDTL</sequence>
<evidence type="ECO:0000256" key="4">
    <source>
        <dbReference type="SAM" id="MobiDB-lite"/>
    </source>
</evidence>
<dbReference type="SUPFAM" id="SSF48452">
    <property type="entry name" value="TPR-like"/>
    <property type="match status" value="1"/>
</dbReference>
<reference evidence="5" key="1">
    <citation type="submission" date="2023-01" db="EMBL/GenBank/DDBJ databases">
        <title>Colletotrichum chrysophilum M932 genome sequence.</title>
        <authorList>
            <person name="Baroncelli R."/>
        </authorList>
    </citation>
    <scope>NUCLEOTIDE SEQUENCE</scope>
    <source>
        <strain evidence="5">M932</strain>
    </source>
</reference>
<name>A0AAD9EN17_9PEZI</name>
<keyword evidence="6" id="KW-1185">Reference proteome</keyword>
<evidence type="ECO:0000256" key="2">
    <source>
        <dbReference type="ARBA" id="ARBA00022803"/>
    </source>
</evidence>
<dbReference type="InterPro" id="IPR011990">
    <property type="entry name" value="TPR-like_helical_dom_sf"/>
</dbReference>
<dbReference type="SMART" id="SM00028">
    <property type="entry name" value="TPR"/>
    <property type="match status" value="2"/>
</dbReference>
<gene>
    <name evidence="5" type="ORF">CCHR01_06889</name>
</gene>